<feature type="domain" description="Glycosyltransferase 2-like" evidence="3">
    <location>
        <begin position="9"/>
        <end position="150"/>
    </location>
</feature>
<dbReference type="PANTHER" id="PTHR43685:SF3">
    <property type="entry name" value="SLR2126 PROTEIN"/>
    <property type="match status" value="1"/>
</dbReference>
<dbReference type="RefSeq" id="WP_162423187.1">
    <property type="nucleotide sequence ID" value="NZ_WVIE01000010.1"/>
</dbReference>
<organism evidence="4 5">
    <name type="scientific">Myxacorys almedinensis A</name>
    <dbReference type="NCBI Taxonomy" id="2690445"/>
    <lineage>
        <taxon>Bacteria</taxon>
        <taxon>Bacillati</taxon>
        <taxon>Cyanobacteriota</taxon>
        <taxon>Cyanophyceae</taxon>
        <taxon>Leptolyngbyales</taxon>
        <taxon>Leptolyngbyaceae</taxon>
        <taxon>Myxacorys</taxon>
        <taxon>Myxacorys almedinensis</taxon>
    </lineage>
</organism>
<dbReference type="InterPro" id="IPR050834">
    <property type="entry name" value="Glycosyltransf_2"/>
</dbReference>
<feature type="compositionally biased region" description="Basic and acidic residues" evidence="1">
    <location>
        <begin position="314"/>
        <end position="324"/>
    </location>
</feature>
<dbReference type="InterPro" id="IPR001173">
    <property type="entry name" value="Glyco_trans_2-like"/>
</dbReference>
<dbReference type="EMBL" id="WVIE01000010">
    <property type="protein sequence ID" value="NDJ17664.1"/>
    <property type="molecule type" value="Genomic_DNA"/>
</dbReference>
<name>A0A8J7Z0X1_9CYAN</name>
<dbReference type="AlphaFoldDB" id="A0A8J7Z0X1"/>
<evidence type="ECO:0000313" key="4">
    <source>
        <dbReference type="EMBL" id="NDJ17664.1"/>
    </source>
</evidence>
<dbReference type="Gene3D" id="3.90.550.10">
    <property type="entry name" value="Spore Coat Polysaccharide Biosynthesis Protein SpsA, Chain A"/>
    <property type="match status" value="1"/>
</dbReference>
<evidence type="ECO:0000256" key="1">
    <source>
        <dbReference type="SAM" id="MobiDB-lite"/>
    </source>
</evidence>
<evidence type="ECO:0000313" key="5">
    <source>
        <dbReference type="Proteomes" id="UP000646053"/>
    </source>
</evidence>
<dbReference type="Pfam" id="PF00535">
    <property type="entry name" value="Glycos_transf_2"/>
    <property type="match status" value="1"/>
</dbReference>
<accession>A0A8J7Z0X1</accession>
<keyword evidence="2" id="KW-0472">Membrane</keyword>
<keyword evidence="2" id="KW-1133">Transmembrane helix</keyword>
<dbReference type="Proteomes" id="UP000646053">
    <property type="component" value="Unassembled WGS sequence"/>
</dbReference>
<evidence type="ECO:0000256" key="2">
    <source>
        <dbReference type="SAM" id="Phobius"/>
    </source>
</evidence>
<feature type="compositionally biased region" description="Polar residues" evidence="1">
    <location>
        <begin position="303"/>
        <end position="313"/>
    </location>
</feature>
<comment type="caution">
    <text evidence="4">The sequence shown here is derived from an EMBL/GenBank/DDBJ whole genome shotgun (WGS) entry which is preliminary data.</text>
</comment>
<keyword evidence="2" id="KW-0812">Transmembrane</keyword>
<feature type="region of interest" description="Disordered" evidence="1">
    <location>
        <begin position="303"/>
        <end position="324"/>
    </location>
</feature>
<dbReference type="PANTHER" id="PTHR43685">
    <property type="entry name" value="GLYCOSYLTRANSFERASE"/>
    <property type="match status" value="1"/>
</dbReference>
<protein>
    <submittedName>
        <fullName evidence="4">Glycosyltransferase</fullName>
    </submittedName>
</protein>
<feature type="transmembrane region" description="Helical" evidence="2">
    <location>
        <begin position="273"/>
        <end position="294"/>
    </location>
</feature>
<dbReference type="SUPFAM" id="SSF53448">
    <property type="entry name" value="Nucleotide-diphospho-sugar transferases"/>
    <property type="match status" value="1"/>
</dbReference>
<keyword evidence="5" id="KW-1185">Reference proteome</keyword>
<evidence type="ECO:0000259" key="3">
    <source>
        <dbReference type="Pfam" id="PF00535"/>
    </source>
</evidence>
<dbReference type="InterPro" id="IPR029044">
    <property type="entry name" value="Nucleotide-diphossugar_trans"/>
</dbReference>
<sequence length="324" mass="36686">MQPESILFSIVIPTYNRPERLATCLQSLVELDYRRDRFEVIVVNDGSTVDLESVVLPVQQQLNLTLITQANAGPATARNTGATAAKGRFLIFTDDDCVLLPQHLTTLEARFAETPDGLIGGRTLNALPNNLCSTASQLLIDYLYDYFNTDITGSSFFASNNFAMPSDRFRVLGGFDTSFPLAAGEDREFCDRWLFHGYAMRYASDVQIYHAHNLTVKSFWRQHFNYGRGAFCFRQVREQRSHHQTTPDPIQVEPLRFYVDLVTYPFSRSSQHAIPLTILLFLSQVANVAGFFWARSQHHRRQQSLIPSSTQHSELAKEGGQHGD</sequence>
<proteinExistence type="predicted"/>
<reference evidence="4" key="1">
    <citation type="submission" date="2019-12" db="EMBL/GenBank/DDBJ databases">
        <title>High-Quality draft genome sequences of three cyanobacteria isolated from the limestone walls of the Old Cathedral of Coimbra.</title>
        <authorList>
            <person name="Tiago I."/>
            <person name="Soares F."/>
            <person name="Portugal A."/>
        </authorList>
    </citation>
    <scope>NUCLEOTIDE SEQUENCE</scope>
    <source>
        <strain evidence="4">A</strain>
    </source>
</reference>
<gene>
    <name evidence="4" type="ORF">GS601_10245</name>
</gene>
<dbReference type="CDD" id="cd00761">
    <property type="entry name" value="Glyco_tranf_GTA_type"/>
    <property type="match status" value="1"/>
</dbReference>